<dbReference type="Pfam" id="PF08565">
    <property type="entry name" value="CDC37_M"/>
    <property type="match status" value="1"/>
</dbReference>
<dbReference type="Pfam" id="PF08564">
    <property type="entry name" value="CDC37_C"/>
    <property type="match status" value="1"/>
</dbReference>
<dbReference type="Proteomes" id="UP000289323">
    <property type="component" value="Unassembled WGS sequence"/>
</dbReference>
<feature type="domain" description="Cdc37 N-terminal" evidence="10">
    <location>
        <begin position="2"/>
        <end position="198"/>
    </location>
</feature>
<dbReference type="SUPFAM" id="SSF101391">
    <property type="entry name" value="Hsp90 co-chaperone CDC37"/>
    <property type="match status" value="1"/>
</dbReference>
<evidence type="ECO:0000256" key="5">
    <source>
        <dbReference type="ARBA" id="ARBA00031396"/>
    </source>
</evidence>
<dbReference type="Gene3D" id="1.20.58.610">
    <property type="entry name" value="Cdc37, Hsp90 binding domain"/>
    <property type="match status" value="1"/>
</dbReference>
<dbReference type="GO" id="GO:0051082">
    <property type="term" value="F:unfolded protein binding"/>
    <property type="evidence" value="ECO:0007669"/>
    <property type="project" value="TreeGrafter"/>
</dbReference>
<dbReference type="SMART" id="SM01071">
    <property type="entry name" value="CDC37_N"/>
    <property type="match status" value="1"/>
</dbReference>
<dbReference type="InterPro" id="IPR013873">
    <property type="entry name" value="Cdc37_C"/>
</dbReference>
<dbReference type="GO" id="GO:0031072">
    <property type="term" value="F:heat shock protein binding"/>
    <property type="evidence" value="ECO:0007669"/>
    <property type="project" value="TreeGrafter"/>
</dbReference>
<feature type="domain" description="Cdc37 C-terminal" evidence="8">
    <location>
        <begin position="345"/>
        <end position="448"/>
    </location>
</feature>
<dbReference type="SMART" id="SM01070">
    <property type="entry name" value="CDC37_M"/>
    <property type="match status" value="1"/>
</dbReference>
<dbReference type="GO" id="GO:0019901">
    <property type="term" value="F:protein kinase binding"/>
    <property type="evidence" value="ECO:0007669"/>
    <property type="project" value="InterPro"/>
</dbReference>
<evidence type="ECO:0000313" key="12">
    <source>
        <dbReference type="Proteomes" id="UP000289323"/>
    </source>
</evidence>
<evidence type="ECO:0000256" key="3">
    <source>
        <dbReference type="ARBA" id="ARBA00022490"/>
    </source>
</evidence>
<gene>
    <name evidence="11" type="ORF">TT172_LOCUS3374</name>
</gene>
<organism evidence="11 12">
    <name type="scientific">Thermothielavioides terrestris</name>
    <dbReference type="NCBI Taxonomy" id="2587410"/>
    <lineage>
        <taxon>Eukaryota</taxon>
        <taxon>Fungi</taxon>
        <taxon>Dikarya</taxon>
        <taxon>Ascomycota</taxon>
        <taxon>Pezizomycotina</taxon>
        <taxon>Sordariomycetes</taxon>
        <taxon>Sordariomycetidae</taxon>
        <taxon>Sordariales</taxon>
        <taxon>Chaetomiaceae</taxon>
        <taxon>Thermothielavioides</taxon>
    </lineage>
</organism>
<evidence type="ECO:0000256" key="2">
    <source>
        <dbReference type="ARBA" id="ARBA00006222"/>
    </source>
</evidence>
<feature type="coiled-coil region" evidence="6">
    <location>
        <begin position="150"/>
        <end position="181"/>
    </location>
</feature>
<feature type="compositionally biased region" description="Basic and acidic residues" evidence="7">
    <location>
        <begin position="431"/>
        <end position="443"/>
    </location>
</feature>
<evidence type="ECO:0000256" key="1">
    <source>
        <dbReference type="ARBA" id="ARBA00004496"/>
    </source>
</evidence>
<comment type="similarity">
    <text evidence="2">Belongs to the CDC37 family.</text>
</comment>
<evidence type="ECO:0000259" key="9">
    <source>
        <dbReference type="SMART" id="SM01070"/>
    </source>
</evidence>
<comment type="subcellular location">
    <subcellularLocation>
        <location evidence="1">Cytoplasm</location>
    </subcellularLocation>
</comment>
<dbReference type="PANTHER" id="PTHR12800:SF4">
    <property type="entry name" value="HSP90 CO-CHAPERONE CDC37"/>
    <property type="match status" value="1"/>
</dbReference>
<accession>A0A446BEQ7</accession>
<evidence type="ECO:0000313" key="11">
    <source>
        <dbReference type="EMBL" id="SPQ20955.1"/>
    </source>
</evidence>
<dbReference type="GO" id="GO:0005737">
    <property type="term" value="C:cytoplasm"/>
    <property type="evidence" value="ECO:0007669"/>
    <property type="project" value="UniProtKB-SubCell"/>
</dbReference>
<keyword evidence="4" id="KW-0143">Chaperone</keyword>
<dbReference type="InterPro" id="IPR013874">
    <property type="entry name" value="Cdc37_Hsp90-bd"/>
</dbReference>
<dbReference type="PANTHER" id="PTHR12800">
    <property type="entry name" value="CDC37-RELATED"/>
    <property type="match status" value="1"/>
</dbReference>
<evidence type="ECO:0000259" key="8">
    <source>
        <dbReference type="SMART" id="SM01069"/>
    </source>
</evidence>
<keyword evidence="6" id="KW-0175">Coiled coil</keyword>
<sequence length="454" mass="51214">MVINYSKWDALELSDDSDIEVHPNVDKRSFIRAKQHQIHLERQQRKAQISALRHERIINDGLLQRLHTLISTLQSQQDASTEASPADVAFRLIMESASSKPDEDSPPPRPEGVFHEDSPPQPTYSKMMVTVLDEVNKELDGRQLQKEQRYESFLQELDRHVRKIQDLQADLGKRLDALEQQESKKITSESYHVGFDSSHVSRAKQPETSKEAPSVELLNPNYKLAEPSLDSSDQIPESDYRASHDYIVAHPEIVQNEAETDALLIAAYNAVLDDNDKRRARRYVHQALLLQYCRMLGRDGVAAFFQRIAAPGHNAGQVFETDVNERFQKICEMGRRDAKQRLQGGEVPAAESEDEEEKRARAVFETFAPEMRAALESGSLDQVNQVLASMSVSEAEKMVDLLNQAGCLSIENDIVDATTEEGKQFLRDMEKAALADLEPRGSEETAPTETVPDP</sequence>
<name>A0A446BEQ7_9PEZI</name>
<dbReference type="InterPro" id="IPR013855">
    <property type="entry name" value="Cdc37_N_dom"/>
</dbReference>
<dbReference type="AlphaFoldDB" id="A0A446BEQ7"/>
<dbReference type="GO" id="GO:0006457">
    <property type="term" value="P:protein folding"/>
    <property type="evidence" value="ECO:0007669"/>
    <property type="project" value="TreeGrafter"/>
</dbReference>
<feature type="region of interest" description="Disordered" evidence="7">
    <location>
        <begin position="97"/>
        <end position="124"/>
    </location>
</feature>
<evidence type="ECO:0000256" key="4">
    <source>
        <dbReference type="ARBA" id="ARBA00023186"/>
    </source>
</evidence>
<feature type="domain" description="Cdc37 Hsp90 binding" evidence="9">
    <location>
        <begin position="190"/>
        <end position="356"/>
    </location>
</feature>
<dbReference type="InterPro" id="IPR038189">
    <property type="entry name" value="Cdc37_Hsp90-bd_sf"/>
</dbReference>
<dbReference type="GO" id="GO:0051087">
    <property type="term" value="F:protein-folding chaperone binding"/>
    <property type="evidence" value="ECO:0007669"/>
    <property type="project" value="TreeGrafter"/>
</dbReference>
<protein>
    <recommendedName>
        <fullName evidence="5">Hsp90 chaperone protein kinase-targeting subunit</fullName>
    </recommendedName>
</protein>
<dbReference type="EMBL" id="OUUZ01000008">
    <property type="protein sequence ID" value="SPQ20955.1"/>
    <property type="molecule type" value="Genomic_DNA"/>
</dbReference>
<proteinExistence type="inferred from homology"/>
<evidence type="ECO:0000256" key="6">
    <source>
        <dbReference type="SAM" id="Coils"/>
    </source>
</evidence>
<dbReference type="Pfam" id="PF03234">
    <property type="entry name" value="CDC37_N"/>
    <property type="match status" value="1"/>
</dbReference>
<evidence type="ECO:0000259" key="10">
    <source>
        <dbReference type="SMART" id="SM01071"/>
    </source>
</evidence>
<keyword evidence="3" id="KW-0963">Cytoplasm</keyword>
<dbReference type="InterPro" id="IPR004918">
    <property type="entry name" value="Cdc37"/>
</dbReference>
<dbReference type="GO" id="GO:0050821">
    <property type="term" value="P:protein stabilization"/>
    <property type="evidence" value="ECO:0007669"/>
    <property type="project" value="TreeGrafter"/>
</dbReference>
<reference evidence="11 12" key="1">
    <citation type="submission" date="2018-04" db="EMBL/GenBank/DDBJ databases">
        <authorList>
            <person name="Huttner S."/>
            <person name="Dainat J."/>
        </authorList>
    </citation>
    <scope>NUCLEOTIDE SEQUENCE [LARGE SCALE GENOMIC DNA]</scope>
</reference>
<dbReference type="SMART" id="SM01069">
    <property type="entry name" value="CDC37_C"/>
    <property type="match status" value="1"/>
</dbReference>
<feature type="region of interest" description="Disordered" evidence="7">
    <location>
        <begin position="431"/>
        <end position="454"/>
    </location>
</feature>
<evidence type="ECO:0000256" key="7">
    <source>
        <dbReference type="SAM" id="MobiDB-lite"/>
    </source>
</evidence>